<protein>
    <submittedName>
        <fullName evidence="1">Translation machinery-associated protein 16</fullName>
    </submittedName>
</protein>
<dbReference type="Proteomes" id="UP001433508">
    <property type="component" value="Unassembled WGS sequence"/>
</dbReference>
<feature type="non-terminal residue" evidence="1">
    <location>
        <position position="1"/>
    </location>
</feature>
<comment type="caution">
    <text evidence="1">The sequence shown here is derived from an EMBL/GenBank/DDBJ whole genome shotgun (WGS) entry which is preliminary data.</text>
</comment>
<evidence type="ECO:0000313" key="1">
    <source>
        <dbReference type="EMBL" id="KAK9239799.1"/>
    </source>
</evidence>
<sequence>FTNRDDAELEQLKSTRRPGRPASARQDALQTRKDFEVEEFNTGFYMPDLMDKQNVKLFRDWNLEHSGIGHLRFVRIAKEGGLQIPRQDNLMDTME</sequence>
<evidence type="ECO:0000313" key="2">
    <source>
        <dbReference type="Proteomes" id="UP001433508"/>
    </source>
</evidence>
<accession>A0ACC3T7Q3</accession>
<proteinExistence type="predicted"/>
<organism evidence="1 2">
    <name type="scientific">Lipomyces kononenkoae</name>
    <name type="common">Yeast</name>
    <dbReference type="NCBI Taxonomy" id="34357"/>
    <lineage>
        <taxon>Eukaryota</taxon>
        <taxon>Fungi</taxon>
        <taxon>Dikarya</taxon>
        <taxon>Ascomycota</taxon>
        <taxon>Saccharomycotina</taxon>
        <taxon>Lipomycetes</taxon>
        <taxon>Lipomycetales</taxon>
        <taxon>Lipomycetaceae</taxon>
        <taxon>Lipomyces</taxon>
    </lineage>
</organism>
<gene>
    <name evidence="1" type="ORF">V1525DRAFT_338439</name>
</gene>
<name>A0ACC3T7Q3_LIPKO</name>
<reference evidence="2" key="1">
    <citation type="journal article" date="2024" name="Front. Bioeng. Biotechnol.">
        <title>Genome-scale model development and genomic sequencing of the oleaginous clade Lipomyces.</title>
        <authorList>
            <person name="Czajka J.J."/>
            <person name="Han Y."/>
            <person name="Kim J."/>
            <person name="Mondo S.J."/>
            <person name="Hofstad B.A."/>
            <person name="Robles A."/>
            <person name="Haridas S."/>
            <person name="Riley R."/>
            <person name="LaButti K."/>
            <person name="Pangilinan J."/>
            <person name="Andreopoulos W."/>
            <person name="Lipzen A."/>
            <person name="Yan J."/>
            <person name="Wang M."/>
            <person name="Ng V."/>
            <person name="Grigoriev I.V."/>
            <person name="Spatafora J.W."/>
            <person name="Magnuson J.K."/>
            <person name="Baker S.E."/>
            <person name="Pomraning K.R."/>
        </authorList>
    </citation>
    <scope>NUCLEOTIDE SEQUENCE [LARGE SCALE GENOMIC DNA]</scope>
    <source>
        <strain evidence="2">CBS 7786</strain>
    </source>
</reference>
<dbReference type="EMBL" id="MU971343">
    <property type="protein sequence ID" value="KAK9239799.1"/>
    <property type="molecule type" value="Genomic_DNA"/>
</dbReference>
<keyword evidence="2" id="KW-1185">Reference proteome</keyword>